<dbReference type="Pfam" id="PF03050">
    <property type="entry name" value="DDE_Tnp_IS66"/>
    <property type="match status" value="1"/>
</dbReference>
<sequence length="125" mass="13833">MRKVRRLNSSHSRLATKQWDAIIYFIEDARLPLGNNRSEAALSKVALGRTNFLFVGHEAAGENLAGLYALVATCAANGVNPEAYLADVLLPIQTHPNTRIAELLPHEWKRRQTTGPPESHHQSSP</sequence>
<evidence type="ECO:0000313" key="4">
    <source>
        <dbReference type="EMBL" id="SEU38797.1"/>
    </source>
</evidence>
<name>A0A511TCK6_MYXFU</name>
<dbReference type="Proteomes" id="UP000183760">
    <property type="component" value="Unassembled WGS sequence"/>
</dbReference>
<dbReference type="PANTHER" id="PTHR33678:SF1">
    <property type="entry name" value="BLL1576 PROTEIN"/>
    <property type="match status" value="1"/>
</dbReference>
<dbReference type="InterPro" id="IPR039552">
    <property type="entry name" value="IS66_C"/>
</dbReference>
<evidence type="ECO:0000259" key="2">
    <source>
        <dbReference type="Pfam" id="PF13817"/>
    </source>
</evidence>
<evidence type="ECO:0000313" key="6">
    <source>
        <dbReference type="Proteomes" id="UP000321514"/>
    </source>
</evidence>
<reference evidence="4 5" key="1">
    <citation type="submission" date="2016-10" db="EMBL/GenBank/DDBJ databases">
        <authorList>
            <person name="Varghese N."/>
            <person name="Submissions S."/>
        </authorList>
    </citation>
    <scope>NUCLEOTIDE SEQUENCE [LARGE SCALE GENOMIC DNA]</scope>
    <source>
        <strain evidence="4 5">DSM 16525</strain>
    </source>
</reference>
<evidence type="ECO:0000313" key="3">
    <source>
        <dbReference type="EMBL" id="GEN11910.1"/>
    </source>
</evidence>
<dbReference type="Pfam" id="PF13817">
    <property type="entry name" value="DDE_Tnp_IS66_C"/>
    <property type="match status" value="1"/>
</dbReference>
<feature type="domain" description="Transposase IS66 central" evidence="1">
    <location>
        <begin position="13"/>
        <end position="62"/>
    </location>
</feature>
<dbReference type="EMBL" id="BJXR01000050">
    <property type="protein sequence ID" value="GEN11910.1"/>
    <property type="molecule type" value="Genomic_DNA"/>
</dbReference>
<reference evidence="3 6" key="2">
    <citation type="submission" date="2019-07" db="EMBL/GenBank/DDBJ databases">
        <title>Whole genome shotgun sequence of Myxococcus fulvus NBRC 100333.</title>
        <authorList>
            <person name="Hosoyama A."/>
            <person name="Uohara A."/>
            <person name="Ohji S."/>
            <person name="Ichikawa N."/>
        </authorList>
    </citation>
    <scope>NUCLEOTIDE SEQUENCE [LARGE SCALE GENOMIC DNA]</scope>
    <source>
        <strain evidence="3 6">NBRC 100333</strain>
    </source>
</reference>
<dbReference type="InterPro" id="IPR004291">
    <property type="entry name" value="Transposase_IS66_central"/>
</dbReference>
<protein>
    <submittedName>
        <fullName evidence="4">Transposase IS66 family protein</fullName>
    </submittedName>
</protein>
<organism evidence="3 6">
    <name type="scientific">Myxococcus fulvus</name>
    <dbReference type="NCBI Taxonomy" id="33"/>
    <lineage>
        <taxon>Bacteria</taxon>
        <taxon>Pseudomonadati</taxon>
        <taxon>Myxococcota</taxon>
        <taxon>Myxococcia</taxon>
        <taxon>Myxococcales</taxon>
        <taxon>Cystobacterineae</taxon>
        <taxon>Myxococcaceae</taxon>
        <taxon>Myxococcus</taxon>
    </lineage>
</organism>
<feature type="domain" description="Transposase IS66 C-terminal" evidence="2">
    <location>
        <begin position="70"/>
        <end position="106"/>
    </location>
</feature>
<dbReference type="InterPro" id="IPR052344">
    <property type="entry name" value="Transposase-related"/>
</dbReference>
<accession>A0A511TCK6</accession>
<proteinExistence type="predicted"/>
<dbReference type="OrthoDB" id="9800877at2"/>
<keyword evidence="5" id="KW-1185">Reference proteome</keyword>
<comment type="caution">
    <text evidence="3">The sequence shown here is derived from an EMBL/GenBank/DDBJ whole genome shotgun (WGS) entry which is preliminary data.</text>
</comment>
<evidence type="ECO:0000313" key="5">
    <source>
        <dbReference type="Proteomes" id="UP000183760"/>
    </source>
</evidence>
<gene>
    <name evidence="3" type="ORF">MFU01_69470</name>
    <name evidence="4" type="ORF">SAMN05443572_113200</name>
</gene>
<dbReference type="Proteomes" id="UP000321514">
    <property type="component" value="Unassembled WGS sequence"/>
</dbReference>
<dbReference type="EMBL" id="FOIB01000013">
    <property type="protein sequence ID" value="SEU38797.1"/>
    <property type="molecule type" value="Genomic_DNA"/>
</dbReference>
<dbReference type="PANTHER" id="PTHR33678">
    <property type="entry name" value="BLL1576 PROTEIN"/>
    <property type="match status" value="1"/>
</dbReference>
<dbReference type="AlphaFoldDB" id="A0A511TCK6"/>
<evidence type="ECO:0000259" key="1">
    <source>
        <dbReference type="Pfam" id="PF03050"/>
    </source>
</evidence>